<evidence type="ECO:0000313" key="3">
    <source>
        <dbReference type="Proteomes" id="UP000224634"/>
    </source>
</evidence>
<name>A0A2B7YZ24_POLH7</name>
<dbReference type="PANTHER" id="PTHR34598:SF3">
    <property type="entry name" value="OXIDOREDUCTASE AN1597"/>
    <property type="match status" value="1"/>
</dbReference>
<dbReference type="OrthoDB" id="412788at2759"/>
<dbReference type="PANTHER" id="PTHR34598">
    <property type="entry name" value="BLL6449 PROTEIN"/>
    <property type="match status" value="1"/>
</dbReference>
<dbReference type="EMBL" id="PDNA01000017">
    <property type="protein sequence ID" value="PGH26390.1"/>
    <property type="molecule type" value="Genomic_DNA"/>
</dbReference>
<evidence type="ECO:0000256" key="1">
    <source>
        <dbReference type="ARBA" id="ARBA00023604"/>
    </source>
</evidence>
<comment type="similarity">
    <text evidence="1">Belongs to the asaB hydroxylase/desaturase family.</text>
</comment>
<reference evidence="2 3" key="1">
    <citation type="submission" date="2017-10" db="EMBL/GenBank/DDBJ databases">
        <title>Comparative genomics in systemic dimorphic fungi from Ajellomycetaceae.</title>
        <authorList>
            <person name="Munoz J.F."/>
            <person name="Mcewen J.G."/>
            <person name="Clay O.K."/>
            <person name="Cuomo C.A."/>
        </authorList>
    </citation>
    <scope>NUCLEOTIDE SEQUENCE [LARGE SCALE GENOMIC DNA]</scope>
    <source>
        <strain evidence="2 3">UAMH7299</strain>
    </source>
</reference>
<protein>
    <recommendedName>
        <fullName evidence="4">Methyltransferase</fullName>
    </recommendedName>
</protein>
<proteinExistence type="inferred from homology"/>
<dbReference type="Proteomes" id="UP000224634">
    <property type="component" value="Unassembled WGS sequence"/>
</dbReference>
<dbReference type="NCBIfam" id="NF041278">
    <property type="entry name" value="CmcJ_NvfI_EfuI"/>
    <property type="match status" value="1"/>
</dbReference>
<dbReference type="GO" id="GO:0016491">
    <property type="term" value="F:oxidoreductase activity"/>
    <property type="evidence" value="ECO:0007669"/>
    <property type="project" value="InterPro"/>
</dbReference>
<comment type="caution">
    <text evidence="2">The sequence shown here is derived from an EMBL/GenBank/DDBJ whole genome shotgun (WGS) entry which is preliminary data.</text>
</comment>
<sequence>MSNPITATIRYVQRDKKRPTTEKPYILHYAAPAGFPQNNFTIDSFPGIKVHNLRTAKLSYQEHGMTVASLDSSHMRPEDFDNDEWIERVYLPELHKCICKALGAEDMTVFDWMLRKRSVSFPKRKEGEENEEATQPSLSAHIDYTEAELDGRLDKYFGDEKGNVLKRRYQVINIWKPLSGPCRDYPMAYLDPKSVDRQNDLFAVDEVFPTVANEVFQVYYNPKHKWYYVPDQLDSEVAIFNAFDSEKGQDIAVPHCSFDLGEAGSGIPRQSIEVRAFVFY</sequence>
<dbReference type="AlphaFoldDB" id="A0A2B7YZ24"/>
<dbReference type="InterPro" id="IPR044053">
    <property type="entry name" value="AsaB-like"/>
</dbReference>
<keyword evidence="3" id="KW-1185">Reference proteome</keyword>
<evidence type="ECO:0000313" key="2">
    <source>
        <dbReference type="EMBL" id="PGH26390.1"/>
    </source>
</evidence>
<gene>
    <name evidence="2" type="ORF">AJ80_01888</name>
</gene>
<organism evidence="2 3">
    <name type="scientific">Polytolypa hystricis (strain UAMH7299)</name>
    <dbReference type="NCBI Taxonomy" id="1447883"/>
    <lineage>
        <taxon>Eukaryota</taxon>
        <taxon>Fungi</taxon>
        <taxon>Dikarya</taxon>
        <taxon>Ascomycota</taxon>
        <taxon>Pezizomycotina</taxon>
        <taxon>Eurotiomycetes</taxon>
        <taxon>Eurotiomycetidae</taxon>
        <taxon>Onygenales</taxon>
        <taxon>Onygenales incertae sedis</taxon>
        <taxon>Polytolypa</taxon>
    </lineage>
</organism>
<accession>A0A2B7YZ24</accession>
<evidence type="ECO:0008006" key="4">
    <source>
        <dbReference type="Google" id="ProtNLM"/>
    </source>
</evidence>
<dbReference type="STRING" id="1447883.A0A2B7YZ24"/>